<dbReference type="CDD" id="cd06225">
    <property type="entry name" value="HAMP"/>
    <property type="match status" value="1"/>
</dbReference>
<protein>
    <submittedName>
        <fullName evidence="3">HAMP domain-containing protein</fullName>
    </submittedName>
</protein>
<keyword evidence="2" id="KW-0812">Transmembrane</keyword>
<dbReference type="AlphaFoldDB" id="A0A3S0QGC5"/>
<dbReference type="EMBL" id="RXHI01000004">
    <property type="protein sequence ID" value="RUA23027.1"/>
    <property type="molecule type" value="Genomic_DNA"/>
</dbReference>
<gene>
    <name evidence="3" type="ORF">DSL92_01830</name>
</gene>
<reference evidence="3" key="1">
    <citation type="submission" date="2018-12" db="EMBL/GenBank/DDBJ databases">
        <authorList>
            <person name="Jadhav K."/>
            <person name="Kushwaha B."/>
            <person name="Jadhav I."/>
        </authorList>
    </citation>
    <scope>NUCLEOTIDE SEQUENCE [LARGE SCALE GENOMIC DNA]</scope>
    <source>
        <strain evidence="3">SBS 10</strain>
    </source>
</reference>
<evidence type="ECO:0000256" key="2">
    <source>
        <dbReference type="SAM" id="Phobius"/>
    </source>
</evidence>
<keyword evidence="2" id="KW-1133">Transmembrane helix</keyword>
<dbReference type="Gene3D" id="6.10.340.10">
    <property type="match status" value="1"/>
</dbReference>
<feature type="region of interest" description="Disordered" evidence="1">
    <location>
        <begin position="1"/>
        <end position="20"/>
    </location>
</feature>
<evidence type="ECO:0000256" key="1">
    <source>
        <dbReference type="SAM" id="MobiDB-lite"/>
    </source>
</evidence>
<feature type="compositionally biased region" description="Polar residues" evidence="1">
    <location>
        <begin position="151"/>
        <end position="164"/>
    </location>
</feature>
<proteinExistence type="predicted"/>
<comment type="caution">
    <text evidence="3">The sequence shown here is derived from an EMBL/GenBank/DDBJ whole genome shotgun (WGS) entry which is preliminary data.</text>
</comment>
<feature type="region of interest" description="Disordered" evidence="1">
    <location>
        <begin position="125"/>
        <end position="177"/>
    </location>
</feature>
<evidence type="ECO:0000313" key="3">
    <source>
        <dbReference type="EMBL" id="RUA23027.1"/>
    </source>
</evidence>
<feature type="compositionally biased region" description="Low complexity" evidence="1">
    <location>
        <begin position="1"/>
        <end position="17"/>
    </location>
</feature>
<name>A0A3S0QGC5_9GAMM</name>
<organism evidence="3">
    <name type="scientific">Billgrantia gudaonensis</name>
    <dbReference type="NCBI Taxonomy" id="376427"/>
    <lineage>
        <taxon>Bacteria</taxon>
        <taxon>Pseudomonadati</taxon>
        <taxon>Pseudomonadota</taxon>
        <taxon>Gammaproteobacteria</taxon>
        <taxon>Oceanospirillales</taxon>
        <taxon>Halomonadaceae</taxon>
        <taxon>Billgrantia</taxon>
    </lineage>
</organism>
<feature type="transmembrane region" description="Helical" evidence="2">
    <location>
        <begin position="39"/>
        <end position="61"/>
    </location>
</feature>
<keyword evidence="2" id="KW-0472">Membrane</keyword>
<accession>A0A3S0QGC5</accession>
<sequence length="177" mass="20110">MRHAGSTSRPPRSSVSRAWKAGQRCAGRMPKAWRARNELWRFVVFAVLAVAVALVLAMLLVRSIVMPLRHALQQIAERDGDLTRLPVPGTDELSRLLLLSMPRMRAWRRWWRAFSKALRRHLGQWRDRPGQRRPGQPHRGAVSSPPAWSRSLHSSASRRTNGPQQDRADGGSCRPGY</sequence>